<proteinExistence type="inferred from homology"/>
<dbReference type="RefSeq" id="XP_030623887.1">
    <property type="nucleotide sequence ID" value="XM_030768027.1"/>
</dbReference>
<dbReference type="InterPro" id="IPR017948">
    <property type="entry name" value="TGFb_CS"/>
</dbReference>
<evidence type="ECO:0000256" key="7">
    <source>
        <dbReference type="ARBA" id="ARBA00023030"/>
    </source>
</evidence>
<keyword evidence="8" id="KW-1015">Disulfide bond</keyword>
<evidence type="ECO:0000256" key="2">
    <source>
        <dbReference type="ARBA" id="ARBA00006656"/>
    </source>
</evidence>
<dbReference type="GO" id="GO:0005125">
    <property type="term" value="F:cytokine activity"/>
    <property type="evidence" value="ECO:0007669"/>
    <property type="project" value="TreeGrafter"/>
</dbReference>
<organism evidence="14 15">
    <name type="scientific">Chanos chanos</name>
    <name type="common">Milkfish</name>
    <name type="synonym">Mugil chanos</name>
    <dbReference type="NCBI Taxonomy" id="29144"/>
    <lineage>
        <taxon>Eukaryota</taxon>
        <taxon>Metazoa</taxon>
        <taxon>Chordata</taxon>
        <taxon>Craniata</taxon>
        <taxon>Vertebrata</taxon>
        <taxon>Euteleostomi</taxon>
        <taxon>Actinopterygii</taxon>
        <taxon>Neopterygii</taxon>
        <taxon>Teleostei</taxon>
        <taxon>Ostariophysi</taxon>
        <taxon>Gonorynchiformes</taxon>
        <taxon>Chanidae</taxon>
        <taxon>Chanos</taxon>
    </lineage>
</organism>
<dbReference type="GO" id="GO:0009888">
    <property type="term" value="P:tissue development"/>
    <property type="evidence" value="ECO:0007669"/>
    <property type="project" value="UniProtKB-ARBA"/>
</dbReference>
<evidence type="ECO:0000256" key="9">
    <source>
        <dbReference type="ARBA" id="ARBA00023180"/>
    </source>
</evidence>
<dbReference type="PANTHER" id="PTHR11848:SF159">
    <property type="entry name" value="NODAL HOMOLOG"/>
    <property type="match status" value="1"/>
</dbReference>
<keyword evidence="9" id="KW-0325">Glycoprotein</keyword>
<feature type="compositionally biased region" description="Basic residues" evidence="11">
    <location>
        <begin position="272"/>
        <end position="282"/>
    </location>
</feature>
<feature type="domain" description="TGF-beta family profile" evidence="13">
    <location>
        <begin position="273"/>
        <end position="407"/>
    </location>
</feature>
<protein>
    <submittedName>
        <fullName evidence="15">Nodal-related 1</fullName>
    </submittedName>
</protein>
<dbReference type="CTD" id="799352"/>
<keyword evidence="4" id="KW-0964">Secreted</keyword>
<evidence type="ECO:0000256" key="4">
    <source>
        <dbReference type="ARBA" id="ARBA00022525"/>
    </source>
</evidence>
<dbReference type="OrthoDB" id="5949851at2759"/>
<dbReference type="GeneID" id="115807155"/>
<evidence type="ECO:0000256" key="12">
    <source>
        <dbReference type="SAM" id="SignalP"/>
    </source>
</evidence>
<dbReference type="Proteomes" id="UP000504632">
    <property type="component" value="Chromosome 3"/>
</dbReference>
<gene>
    <name evidence="15" type="primary">ndr1</name>
</gene>
<name>A0A6J2UX08_CHACN</name>
<dbReference type="InterPro" id="IPR001111">
    <property type="entry name" value="TGF-b_propeptide"/>
</dbReference>
<sequence>MKRFVIEIFCTLLVHLVQAAGSSSFPGFHEAIFKRMRASSKVGGSQTISARPSNRYPHYMMHLYRTLLAGDGGRSSHSTSGGASHDNPTLHNSDSVLSLVAKSCQQVGERWSVTFDMSSISASDNVQRSELRIHLPEFSASRHVAVDIYHASKHECTHGVPCLEENLHLGSITATPSDSTSHSSWRVLNITALLKYWLHQGDPVLNQEHVEGAEKGEEERESVHHPTEDRVMMVVYSKQNPTAGGQRASTLIRTAEHSKYVVLDRSGESAGRRHKRNHRGHERVREAAGSGMAPSTSPAESERKPLCRKVDMWVDFDQIGWSEWIVYPKRYNAYRCEGSCPTPLDETFTPTNHAYMQSLLKLHHPDRVPCPSCVPTRLGPLSMLYFENGKVVMRHHEGMVVEECGCH</sequence>
<dbReference type="InterPro" id="IPR001839">
    <property type="entry name" value="TGF-b_C"/>
</dbReference>
<dbReference type="GO" id="GO:0005615">
    <property type="term" value="C:extracellular space"/>
    <property type="evidence" value="ECO:0007669"/>
    <property type="project" value="TreeGrafter"/>
</dbReference>
<dbReference type="PROSITE" id="PS00250">
    <property type="entry name" value="TGF_BETA_1"/>
    <property type="match status" value="1"/>
</dbReference>
<comment type="similarity">
    <text evidence="2 10">Belongs to the TGF-beta family.</text>
</comment>
<evidence type="ECO:0000256" key="5">
    <source>
        <dbReference type="ARBA" id="ARBA00022685"/>
    </source>
</evidence>
<comment type="subcellular location">
    <subcellularLocation>
        <location evidence="1">Secreted</location>
    </subcellularLocation>
</comment>
<dbReference type="InParanoid" id="A0A6J2UX08"/>
<evidence type="ECO:0000256" key="11">
    <source>
        <dbReference type="SAM" id="MobiDB-lite"/>
    </source>
</evidence>
<keyword evidence="5" id="KW-0165">Cleavage on pair of basic residues</keyword>
<dbReference type="InterPro" id="IPR015615">
    <property type="entry name" value="TGF-beta-rel"/>
</dbReference>
<feature type="signal peptide" evidence="12">
    <location>
        <begin position="1"/>
        <end position="19"/>
    </location>
</feature>
<dbReference type="PROSITE" id="PS51362">
    <property type="entry name" value="TGF_BETA_2"/>
    <property type="match status" value="1"/>
</dbReference>
<dbReference type="InterPro" id="IPR029034">
    <property type="entry name" value="Cystine-knot_cytokine"/>
</dbReference>
<accession>A0A6J2UX08</accession>
<dbReference type="Gene3D" id="2.60.120.970">
    <property type="match status" value="1"/>
</dbReference>
<dbReference type="AlphaFoldDB" id="A0A6J2UX08"/>
<keyword evidence="7 10" id="KW-0339">Growth factor</keyword>
<feature type="chain" id="PRO_5027068466" evidence="12">
    <location>
        <begin position="20"/>
        <end position="407"/>
    </location>
</feature>
<dbReference type="SMART" id="SM00204">
    <property type="entry name" value="TGFB"/>
    <property type="match status" value="1"/>
</dbReference>
<keyword evidence="6 12" id="KW-0732">Signal</keyword>
<dbReference type="CDD" id="cd13759">
    <property type="entry name" value="TGF_beta_NODAL"/>
    <property type="match status" value="1"/>
</dbReference>
<dbReference type="Pfam" id="PF00019">
    <property type="entry name" value="TGF_beta"/>
    <property type="match status" value="1"/>
</dbReference>
<reference evidence="15" key="1">
    <citation type="submission" date="2025-08" db="UniProtKB">
        <authorList>
            <consortium name="RefSeq"/>
        </authorList>
    </citation>
    <scope>IDENTIFICATION</scope>
</reference>
<dbReference type="Pfam" id="PF00688">
    <property type="entry name" value="TGFb_propeptide"/>
    <property type="match status" value="1"/>
</dbReference>
<dbReference type="GO" id="GO:0007369">
    <property type="term" value="P:gastrulation"/>
    <property type="evidence" value="ECO:0007669"/>
    <property type="project" value="UniProtKB-ARBA"/>
</dbReference>
<evidence type="ECO:0000256" key="8">
    <source>
        <dbReference type="ARBA" id="ARBA00023157"/>
    </source>
</evidence>
<dbReference type="Gene3D" id="2.10.90.10">
    <property type="entry name" value="Cystine-knot cytokines"/>
    <property type="match status" value="1"/>
</dbReference>
<evidence type="ECO:0000313" key="14">
    <source>
        <dbReference type="Proteomes" id="UP000504632"/>
    </source>
</evidence>
<evidence type="ECO:0000256" key="6">
    <source>
        <dbReference type="ARBA" id="ARBA00022729"/>
    </source>
</evidence>
<dbReference type="GO" id="GO:0008083">
    <property type="term" value="F:growth factor activity"/>
    <property type="evidence" value="ECO:0007669"/>
    <property type="project" value="UniProtKB-KW"/>
</dbReference>
<evidence type="ECO:0000259" key="13">
    <source>
        <dbReference type="PROSITE" id="PS51362"/>
    </source>
</evidence>
<dbReference type="PANTHER" id="PTHR11848">
    <property type="entry name" value="TGF-BETA FAMILY"/>
    <property type="match status" value="1"/>
</dbReference>
<evidence type="ECO:0000256" key="3">
    <source>
        <dbReference type="ARBA" id="ARBA00022473"/>
    </source>
</evidence>
<dbReference type="SUPFAM" id="SSF57501">
    <property type="entry name" value="Cystine-knot cytokines"/>
    <property type="match status" value="1"/>
</dbReference>
<evidence type="ECO:0000256" key="10">
    <source>
        <dbReference type="RuleBase" id="RU000354"/>
    </source>
</evidence>
<keyword evidence="14" id="KW-1185">Reference proteome</keyword>
<keyword evidence="3" id="KW-0217">Developmental protein</keyword>
<dbReference type="FunFam" id="2.10.90.10:FF:000026">
    <property type="entry name" value="Nodal homolog 3-A"/>
    <property type="match status" value="1"/>
</dbReference>
<evidence type="ECO:0000313" key="15">
    <source>
        <dbReference type="RefSeq" id="XP_030623887.1"/>
    </source>
</evidence>
<feature type="region of interest" description="Disordered" evidence="11">
    <location>
        <begin position="265"/>
        <end position="304"/>
    </location>
</feature>
<evidence type="ECO:0000256" key="1">
    <source>
        <dbReference type="ARBA" id="ARBA00004613"/>
    </source>
</evidence>